<keyword evidence="2" id="KW-1185">Reference proteome</keyword>
<dbReference type="SUPFAM" id="SSF88723">
    <property type="entry name" value="PIN domain-like"/>
    <property type="match status" value="1"/>
</dbReference>
<comment type="caution">
    <text evidence="1">The sequence shown here is derived from an EMBL/GenBank/DDBJ whole genome shotgun (WGS) entry which is preliminary data.</text>
</comment>
<sequence length="141" mass="16135">MRLFLDTSVLLSATGSEVGASRFIVNEAKKHSWQLANSHYCRQETLRNLPKIGEEAVSYFSDTLRNRIQWVSDAWSSDNILLYSKAKDKPVLLGALATKSDYLLTLDRVDFEGRLGKQFYGMRIRTPGDWLFEMRDAGKLQ</sequence>
<dbReference type="EMBL" id="JAENIL010000077">
    <property type="protein sequence ID" value="MBK1880244.1"/>
    <property type="molecule type" value="Genomic_DNA"/>
</dbReference>
<evidence type="ECO:0000313" key="1">
    <source>
        <dbReference type="EMBL" id="MBK1880244.1"/>
    </source>
</evidence>
<protein>
    <submittedName>
        <fullName evidence="1">PIN domain-containing protein</fullName>
    </submittedName>
</protein>
<accession>A0A934S360</accession>
<dbReference type="InterPro" id="IPR029060">
    <property type="entry name" value="PIN-like_dom_sf"/>
</dbReference>
<name>A0A934S360_9BACT</name>
<reference evidence="1" key="1">
    <citation type="submission" date="2021-01" db="EMBL/GenBank/DDBJ databases">
        <title>Modified the classification status of verrucomicrobia.</title>
        <authorList>
            <person name="Feng X."/>
        </authorList>
    </citation>
    <scope>NUCLEOTIDE SEQUENCE</scope>
    <source>
        <strain evidence="1">KCTC 13126</strain>
    </source>
</reference>
<dbReference type="RefSeq" id="WP_200358999.1">
    <property type="nucleotide sequence ID" value="NZ_JAENIL010000077.1"/>
</dbReference>
<gene>
    <name evidence="1" type="ORF">JIN87_25395</name>
</gene>
<dbReference type="AlphaFoldDB" id="A0A934S360"/>
<dbReference type="Proteomes" id="UP000617628">
    <property type="component" value="Unassembled WGS sequence"/>
</dbReference>
<organism evidence="1 2">
    <name type="scientific">Pelagicoccus mobilis</name>
    <dbReference type="NCBI Taxonomy" id="415221"/>
    <lineage>
        <taxon>Bacteria</taxon>
        <taxon>Pseudomonadati</taxon>
        <taxon>Verrucomicrobiota</taxon>
        <taxon>Opitutia</taxon>
        <taxon>Puniceicoccales</taxon>
        <taxon>Pelagicoccaceae</taxon>
        <taxon>Pelagicoccus</taxon>
    </lineage>
</organism>
<evidence type="ECO:0000313" key="2">
    <source>
        <dbReference type="Proteomes" id="UP000617628"/>
    </source>
</evidence>
<proteinExistence type="predicted"/>